<dbReference type="Gene3D" id="1.20.1050.130">
    <property type="match status" value="1"/>
</dbReference>
<feature type="domain" description="GST C-terminal" evidence="2">
    <location>
        <begin position="80"/>
        <end position="197"/>
    </location>
</feature>
<dbReference type="InterPro" id="IPR036282">
    <property type="entry name" value="Glutathione-S-Trfase_C_sf"/>
</dbReference>
<keyword evidence="4" id="KW-1185">Reference proteome</keyword>
<proteinExistence type="predicted"/>
<dbReference type="GO" id="GO:0004364">
    <property type="term" value="F:glutathione transferase activity"/>
    <property type="evidence" value="ECO:0007669"/>
    <property type="project" value="TreeGrafter"/>
</dbReference>
<dbReference type="InterPro" id="IPR036249">
    <property type="entry name" value="Thioredoxin-like_sf"/>
</dbReference>
<dbReference type="OMA" id="DVMEMIM"/>
<dbReference type="InterPro" id="IPR004046">
    <property type="entry name" value="GST_C"/>
</dbReference>
<dbReference type="PROSITE" id="PS50404">
    <property type="entry name" value="GST_NTER"/>
    <property type="match status" value="1"/>
</dbReference>
<comment type="caution">
    <text evidence="3">The sequence shown here is derived from an EMBL/GenBank/DDBJ whole genome shotgun (WGS) entry which is preliminary data.</text>
</comment>
<evidence type="ECO:0000313" key="3">
    <source>
        <dbReference type="EMBL" id="EFA85596.1"/>
    </source>
</evidence>
<protein>
    <recommendedName>
        <fullName evidence="5">Glutathione S-transferase</fullName>
    </recommendedName>
</protein>
<dbReference type="Proteomes" id="UP000001396">
    <property type="component" value="Unassembled WGS sequence"/>
</dbReference>
<dbReference type="EMBL" id="ADBJ01000006">
    <property type="protein sequence ID" value="EFA85596.1"/>
    <property type="molecule type" value="Genomic_DNA"/>
</dbReference>
<dbReference type="AlphaFoldDB" id="D3AZ39"/>
<dbReference type="InterPro" id="IPR010987">
    <property type="entry name" value="Glutathione-S-Trfase_C-like"/>
</dbReference>
<dbReference type="RefSeq" id="XP_020437703.1">
    <property type="nucleotide sequence ID" value="XM_020572388.1"/>
</dbReference>
<dbReference type="FunCoup" id="D3AZ39">
    <property type="interactions" value="27"/>
</dbReference>
<dbReference type="InterPro" id="IPR004045">
    <property type="entry name" value="Glutathione_S-Trfase_N"/>
</dbReference>
<dbReference type="SFLD" id="SFLDS00019">
    <property type="entry name" value="Glutathione_Transferase_(cytos"/>
    <property type="match status" value="1"/>
</dbReference>
<dbReference type="CDD" id="cd03192">
    <property type="entry name" value="GST_C_Sigma_like"/>
    <property type="match status" value="1"/>
</dbReference>
<evidence type="ECO:0000313" key="4">
    <source>
        <dbReference type="Proteomes" id="UP000001396"/>
    </source>
</evidence>
<dbReference type="STRING" id="670386.D3AZ39"/>
<evidence type="ECO:0008006" key="5">
    <source>
        <dbReference type="Google" id="ProtNLM"/>
    </source>
</evidence>
<dbReference type="SUPFAM" id="SSF52833">
    <property type="entry name" value="Thioredoxin-like"/>
    <property type="match status" value="1"/>
</dbReference>
<feature type="domain" description="GST N-terminal" evidence="1">
    <location>
        <begin position="2"/>
        <end position="78"/>
    </location>
</feature>
<gene>
    <name evidence="3" type="ORF">PPL_01379</name>
</gene>
<dbReference type="SUPFAM" id="SSF47616">
    <property type="entry name" value="GST C-terminal domain-like"/>
    <property type="match status" value="1"/>
</dbReference>
<dbReference type="GeneID" id="31356908"/>
<dbReference type="InterPro" id="IPR050213">
    <property type="entry name" value="GST_superfamily"/>
</dbReference>
<dbReference type="Pfam" id="PF02798">
    <property type="entry name" value="GST_N"/>
    <property type="match status" value="1"/>
</dbReference>
<accession>D3AZ39</accession>
<dbReference type="GO" id="GO:0006749">
    <property type="term" value="P:glutathione metabolic process"/>
    <property type="evidence" value="ECO:0007669"/>
    <property type="project" value="TreeGrafter"/>
</dbReference>
<evidence type="ECO:0000259" key="2">
    <source>
        <dbReference type="PROSITE" id="PS50405"/>
    </source>
</evidence>
<dbReference type="CDD" id="cd03039">
    <property type="entry name" value="GST_N_Sigma_like"/>
    <property type="match status" value="1"/>
</dbReference>
<organism evidence="3 4">
    <name type="scientific">Heterostelium pallidum (strain ATCC 26659 / Pp 5 / PN500)</name>
    <name type="common">Cellular slime mold</name>
    <name type="synonym">Polysphondylium pallidum</name>
    <dbReference type="NCBI Taxonomy" id="670386"/>
    <lineage>
        <taxon>Eukaryota</taxon>
        <taxon>Amoebozoa</taxon>
        <taxon>Evosea</taxon>
        <taxon>Eumycetozoa</taxon>
        <taxon>Dictyostelia</taxon>
        <taxon>Acytosteliales</taxon>
        <taxon>Acytosteliaceae</taxon>
        <taxon>Heterostelium</taxon>
    </lineage>
</organism>
<dbReference type="InterPro" id="IPR040079">
    <property type="entry name" value="Glutathione_S-Trfase"/>
</dbReference>
<name>D3AZ39_HETP5</name>
<dbReference type="PANTHER" id="PTHR11571:SF150">
    <property type="entry name" value="GLUTATHIONE S-TRANSFERASE"/>
    <property type="match status" value="1"/>
</dbReference>
<dbReference type="InParanoid" id="D3AZ39"/>
<evidence type="ECO:0000259" key="1">
    <source>
        <dbReference type="PROSITE" id="PS50404"/>
    </source>
</evidence>
<sequence>MSQPIFHYFDARGRGEEIRILLNYAGVKYTEDRIGPLTDEIRSKLTFGQLPWYQDGSLSITQSMAIESYIARKYSLLGANEEENAEIFSYVLSVADMLDSFIKAFMGGPEQKKNFDDVVAPRLIKAWESKINSNGHLFGNKISWADLAVFNSVDYLLWAKNDKLFTQSPKCLALHKKLAESPQLKPYLESRPKDIKF</sequence>
<dbReference type="SFLD" id="SFLDG00363">
    <property type="entry name" value="AMPS_(cytGST):_Alpha-__Mu-__Pi"/>
    <property type="match status" value="1"/>
</dbReference>
<dbReference type="PANTHER" id="PTHR11571">
    <property type="entry name" value="GLUTATHIONE S-TRANSFERASE"/>
    <property type="match status" value="1"/>
</dbReference>
<dbReference type="PROSITE" id="PS50405">
    <property type="entry name" value="GST_CTER"/>
    <property type="match status" value="1"/>
</dbReference>
<dbReference type="Pfam" id="PF14497">
    <property type="entry name" value="GST_C_3"/>
    <property type="match status" value="1"/>
</dbReference>
<reference evidence="3 4" key="1">
    <citation type="journal article" date="2011" name="Genome Res.">
        <title>Phylogeny-wide analysis of social amoeba genomes highlights ancient origins for complex intercellular communication.</title>
        <authorList>
            <person name="Heidel A.J."/>
            <person name="Lawal H.M."/>
            <person name="Felder M."/>
            <person name="Schilde C."/>
            <person name="Helps N.R."/>
            <person name="Tunggal B."/>
            <person name="Rivero F."/>
            <person name="John U."/>
            <person name="Schleicher M."/>
            <person name="Eichinger L."/>
            <person name="Platzer M."/>
            <person name="Noegel A.A."/>
            <person name="Schaap P."/>
            <person name="Gloeckner G."/>
        </authorList>
    </citation>
    <scope>NUCLEOTIDE SEQUENCE [LARGE SCALE GENOMIC DNA]</scope>
    <source>
        <strain evidence="4">ATCC 26659 / Pp 5 / PN500</strain>
    </source>
</reference>